<feature type="domain" description="HTH cro/C1-type" evidence="1">
    <location>
        <begin position="7"/>
        <end position="62"/>
    </location>
</feature>
<dbReference type="CDD" id="cd00093">
    <property type="entry name" value="HTH_XRE"/>
    <property type="match status" value="1"/>
</dbReference>
<dbReference type="Gene3D" id="1.10.260.40">
    <property type="entry name" value="lambda repressor-like DNA-binding domains"/>
    <property type="match status" value="1"/>
</dbReference>
<dbReference type="Pfam" id="PF01381">
    <property type="entry name" value="HTH_3"/>
    <property type="match status" value="1"/>
</dbReference>
<name>A0A9D2P2C1_9FIRM</name>
<dbReference type="PROSITE" id="PS50943">
    <property type="entry name" value="HTH_CROC1"/>
    <property type="match status" value="1"/>
</dbReference>
<evidence type="ECO:0000313" key="2">
    <source>
        <dbReference type="EMBL" id="HJC41996.1"/>
    </source>
</evidence>
<organism evidence="2 3">
    <name type="scientific">Candidatus Intestinimonas pullistercoris</name>
    <dbReference type="NCBI Taxonomy" id="2838623"/>
    <lineage>
        <taxon>Bacteria</taxon>
        <taxon>Bacillati</taxon>
        <taxon>Bacillota</taxon>
        <taxon>Clostridia</taxon>
        <taxon>Eubacteriales</taxon>
        <taxon>Intestinimonas</taxon>
    </lineage>
</organism>
<dbReference type="Proteomes" id="UP000823882">
    <property type="component" value="Unassembled WGS sequence"/>
</dbReference>
<reference evidence="2" key="1">
    <citation type="journal article" date="2021" name="PeerJ">
        <title>Extensive microbial diversity within the chicken gut microbiome revealed by metagenomics and culture.</title>
        <authorList>
            <person name="Gilroy R."/>
            <person name="Ravi A."/>
            <person name="Getino M."/>
            <person name="Pursley I."/>
            <person name="Horton D.L."/>
            <person name="Alikhan N.F."/>
            <person name="Baker D."/>
            <person name="Gharbi K."/>
            <person name="Hall N."/>
            <person name="Watson M."/>
            <person name="Adriaenssens E.M."/>
            <person name="Foster-Nyarko E."/>
            <person name="Jarju S."/>
            <person name="Secka A."/>
            <person name="Antonio M."/>
            <person name="Oren A."/>
            <person name="Chaudhuri R.R."/>
            <person name="La Ragione R."/>
            <person name="Hildebrand F."/>
            <person name="Pallen M.J."/>
        </authorList>
    </citation>
    <scope>NUCLEOTIDE SEQUENCE</scope>
    <source>
        <strain evidence="2">CHK186-1790</strain>
    </source>
</reference>
<evidence type="ECO:0000313" key="3">
    <source>
        <dbReference type="Proteomes" id="UP000823882"/>
    </source>
</evidence>
<reference evidence="2" key="2">
    <citation type="submission" date="2021-04" db="EMBL/GenBank/DDBJ databases">
        <authorList>
            <person name="Gilroy R."/>
        </authorList>
    </citation>
    <scope>NUCLEOTIDE SEQUENCE</scope>
    <source>
        <strain evidence="2">CHK186-1790</strain>
    </source>
</reference>
<dbReference type="GO" id="GO:0003677">
    <property type="term" value="F:DNA binding"/>
    <property type="evidence" value="ECO:0007669"/>
    <property type="project" value="InterPro"/>
</dbReference>
<dbReference type="Pfam" id="PF00717">
    <property type="entry name" value="Peptidase_S24"/>
    <property type="match status" value="1"/>
</dbReference>
<sequence>MGISEKLLFLKQQSGWSAEELSRRSGVPLGTLNKMLSGQTRQPSAAALYQLSQALGVSMHYLLEERIPVEAWMTARTEEEDVRCLSQRESELLDGFESLTEHGQQLLEAVLDLLLYQSPKSFFDGPTRKLLCFQAVARGRRGSLGEGFYFRPIQALLDPVTREADFTVLLTSRALSPAFGPGTILGVGLGQPDHNQLGLFLVNREVYIRKLYRGRNKNKLVAVNLDYKDIPLGERDELKCLGTILGAVRNYRWL</sequence>
<dbReference type="EMBL" id="DWWJ01000200">
    <property type="protein sequence ID" value="HJC41996.1"/>
    <property type="molecule type" value="Genomic_DNA"/>
</dbReference>
<dbReference type="SUPFAM" id="SSF47413">
    <property type="entry name" value="lambda repressor-like DNA-binding domains"/>
    <property type="match status" value="1"/>
</dbReference>
<dbReference type="SUPFAM" id="SSF51306">
    <property type="entry name" value="LexA/Signal peptidase"/>
    <property type="match status" value="1"/>
</dbReference>
<dbReference type="InterPro" id="IPR001387">
    <property type="entry name" value="Cro/C1-type_HTH"/>
</dbReference>
<dbReference type="InterPro" id="IPR010982">
    <property type="entry name" value="Lambda_DNA-bd_dom_sf"/>
</dbReference>
<comment type="caution">
    <text evidence="2">The sequence shown here is derived from an EMBL/GenBank/DDBJ whole genome shotgun (WGS) entry which is preliminary data.</text>
</comment>
<gene>
    <name evidence="2" type="ORF">H9701_10675</name>
</gene>
<dbReference type="InterPro" id="IPR036286">
    <property type="entry name" value="LexA/Signal_pep-like_sf"/>
</dbReference>
<dbReference type="InterPro" id="IPR015927">
    <property type="entry name" value="Peptidase_S24_S26A/B/C"/>
</dbReference>
<accession>A0A9D2P2C1</accession>
<dbReference type="Gene3D" id="2.10.109.10">
    <property type="entry name" value="Umud Fragment, subunit A"/>
    <property type="match status" value="1"/>
</dbReference>
<dbReference type="AlphaFoldDB" id="A0A9D2P2C1"/>
<evidence type="ECO:0000259" key="1">
    <source>
        <dbReference type="PROSITE" id="PS50943"/>
    </source>
</evidence>
<protein>
    <submittedName>
        <fullName evidence="2">XRE family transcriptional regulator</fullName>
    </submittedName>
</protein>
<dbReference type="SMART" id="SM00530">
    <property type="entry name" value="HTH_XRE"/>
    <property type="match status" value="1"/>
</dbReference>
<proteinExistence type="predicted"/>